<accession>A0AAD4D4F3</accession>
<organism evidence="3 4">
    <name type="scientific">Linnemannia exigua</name>
    <dbReference type="NCBI Taxonomy" id="604196"/>
    <lineage>
        <taxon>Eukaryota</taxon>
        <taxon>Fungi</taxon>
        <taxon>Fungi incertae sedis</taxon>
        <taxon>Mucoromycota</taxon>
        <taxon>Mortierellomycotina</taxon>
        <taxon>Mortierellomycetes</taxon>
        <taxon>Mortierellales</taxon>
        <taxon>Mortierellaceae</taxon>
        <taxon>Linnemannia</taxon>
    </lineage>
</organism>
<evidence type="ECO:0000313" key="4">
    <source>
        <dbReference type="Proteomes" id="UP001194580"/>
    </source>
</evidence>
<feature type="compositionally biased region" description="Polar residues" evidence="2">
    <location>
        <begin position="673"/>
        <end position="690"/>
    </location>
</feature>
<feature type="compositionally biased region" description="Basic and acidic residues" evidence="2">
    <location>
        <begin position="407"/>
        <end position="419"/>
    </location>
</feature>
<dbReference type="Proteomes" id="UP001194580">
    <property type="component" value="Unassembled WGS sequence"/>
</dbReference>
<evidence type="ECO:0000256" key="1">
    <source>
        <dbReference type="SAM" id="Coils"/>
    </source>
</evidence>
<feature type="region of interest" description="Disordered" evidence="2">
    <location>
        <begin position="407"/>
        <end position="480"/>
    </location>
</feature>
<comment type="caution">
    <text evidence="3">The sequence shown here is derived from an EMBL/GenBank/DDBJ whole genome shotgun (WGS) entry which is preliminary data.</text>
</comment>
<dbReference type="AlphaFoldDB" id="A0AAD4D4F3"/>
<dbReference type="EMBL" id="JAAAIL010001849">
    <property type="protein sequence ID" value="KAG0264064.1"/>
    <property type="molecule type" value="Genomic_DNA"/>
</dbReference>
<evidence type="ECO:0000256" key="2">
    <source>
        <dbReference type="SAM" id="MobiDB-lite"/>
    </source>
</evidence>
<evidence type="ECO:0000313" key="3">
    <source>
        <dbReference type="EMBL" id="KAG0264064.1"/>
    </source>
</evidence>
<name>A0AAD4D4F3_9FUNG</name>
<feature type="compositionally biased region" description="Low complexity" evidence="2">
    <location>
        <begin position="23"/>
        <end position="41"/>
    </location>
</feature>
<feature type="coiled-coil region" evidence="1">
    <location>
        <begin position="199"/>
        <end position="294"/>
    </location>
</feature>
<feature type="compositionally biased region" description="Basic and acidic residues" evidence="2">
    <location>
        <begin position="459"/>
        <end position="471"/>
    </location>
</feature>
<protein>
    <submittedName>
        <fullName evidence="3">Uncharacterized protein</fullName>
    </submittedName>
</protein>
<feature type="non-terminal residue" evidence="3">
    <location>
        <position position="1"/>
    </location>
</feature>
<feature type="region of interest" description="Disordered" evidence="2">
    <location>
        <begin position="295"/>
        <end position="350"/>
    </location>
</feature>
<gene>
    <name evidence="3" type="ORF">BGZ95_003655</name>
</gene>
<keyword evidence="4" id="KW-1185">Reference proteome</keyword>
<feature type="region of interest" description="Disordered" evidence="2">
    <location>
        <begin position="592"/>
        <end position="618"/>
    </location>
</feature>
<feature type="region of interest" description="Disordered" evidence="2">
    <location>
        <begin position="21"/>
        <end position="96"/>
    </location>
</feature>
<feature type="compositionally biased region" description="Low complexity" evidence="2">
    <location>
        <begin position="310"/>
        <end position="332"/>
    </location>
</feature>
<reference evidence="3" key="1">
    <citation type="journal article" date="2020" name="Fungal Divers.">
        <title>Resolving the Mortierellaceae phylogeny through synthesis of multi-gene phylogenetics and phylogenomics.</title>
        <authorList>
            <person name="Vandepol N."/>
            <person name="Liber J."/>
            <person name="Desiro A."/>
            <person name="Na H."/>
            <person name="Kennedy M."/>
            <person name="Barry K."/>
            <person name="Grigoriev I.V."/>
            <person name="Miller A.N."/>
            <person name="O'Donnell K."/>
            <person name="Stajich J.E."/>
            <person name="Bonito G."/>
        </authorList>
    </citation>
    <scope>NUCLEOTIDE SEQUENCE</scope>
    <source>
        <strain evidence="3">NRRL 28262</strain>
    </source>
</reference>
<feature type="compositionally biased region" description="Polar residues" evidence="2">
    <location>
        <begin position="447"/>
        <end position="458"/>
    </location>
</feature>
<feature type="region of interest" description="Disordered" evidence="2">
    <location>
        <begin position="668"/>
        <end position="742"/>
    </location>
</feature>
<keyword evidence="1" id="KW-0175">Coiled coil</keyword>
<feature type="compositionally biased region" description="Basic and acidic residues" evidence="2">
    <location>
        <begin position="692"/>
        <end position="725"/>
    </location>
</feature>
<feature type="compositionally biased region" description="Basic and acidic residues" evidence="2">
    <location>
        <begin position="333"/>
        <end position="350"/>
    </location>
</feature>
<sequence>MFSSFKEKLNTSLTSIQEKGIEAAKAAQAAAAQAAASANNSPSHRPSGDNQHQHDLLQDPLSASSTAGGRPGSPATSSPGPRISSSSSLFRRSLQTGRQSADLISFAASPPPAAVNPAGNKKLMAMVKQLTMDPLQEKPDPAQLEAVKAAEPGGIEMTETKLVQEKVAIEAVLKASTPLEDLSDVEALDSHLRNMAYKSEISMQEIKRLNEELRDANKMKELHQLESASQSDMIENLQDQLATKSKEIEKWENNAKLETNTSAKDMVEKQQEHILELEGKIEALEKQLASTATTLSAPVPLTDPLSDPLSATVSVPETTTTSTAASGASSPTLKDKKTTSKEQKKKDQALRDLMVRLEGVMKEKKQVQQEQEQAEVKLLQLQLDLDKEVKVKKEMVEKLDELQKKVAEMEEKEHKEHVRSNTKSKQQEQPSATDAIQPKNDSLIDLSDTSDVSPTATPSKEDREAESRLEQELEAATLEAKEAKESLLKAQAEFEAASRREEEAIRAKEDALKKEAEALQCKEEAVKKEAEALQAKQEAERLLSEAQAAGKVIKDATAISEKELKIARAQVKELQKLDSVLAETKKQLTETQKEMDVAQKERDQAQKALEEETQRAREVQKEAQNLELVLRKDSEQALEQLRTDLLKTLEAREEELIKLRQDKATLEQKMKEQLQQANTMDESTQKNQEQLDALRKEIQSREESVETLTKERDDLQRQLSERPDLSAELAGVTAKAEEMEKE</sequence>
<proteinExistence type="predicted"/>
<feature type="compositionally biased region" description="Polar residues" evidence="2">
    <location>
        <begin position="421"/>
        <end position="434"/>
    </location>
</feature>
<feature type="compositionally biased region" description="Low complexity" evidence="2">
    <location>
        <begin position="77"/>
        <end position="94"/>
    </location>
</feature>